<protein>
    <submittedName>
        <fullName evidence="1">Uncharacterized protein</fullName>
    </submittedName>
</protein>
<keyword evidence="2" id="KW-1185">Reference proteome</keyword>
<dbReference type="EMBL" id="CM056744">
    <property type="protein sequence ID" value="KAJ8666047.1"/>
    <property type="molecule type" value="Genomic_DNA"/>
</dbReference>
<accession>A0ACC2N4F9</accession>
<evidence type="ECO:0000313" key="1">
    <source>
        <dbReference type="EMBL" id="KAJ8666047.1"/>
    </source>
</evidence>
<reference evidence="1" key="1">
    <citation type="submission" date="2023-04" db="EMBL/GenBank/DDBJ databases">
        <title>A chromosome-level genome assembly of the parasitoid wasp Eretmocerus hayati.</title>
        <authorList>
            <person name="Zhong Y."/>
            <person name="Liu S."/>
            <person name="Liu Y."/>
        </authorList>
    </citation>
    <scope>NUCLEOTIDE SEQUENCE</scope>
    <source>
        <strain evidence="1">ZJU_SS_LIU_2023</strain>
    </source>
</reference>
<comment type="caution">
    <text evidence="1">The sequence shown here is derived from an EMBL/GenBank/DDBJ whole genome shotgun (WGS) entry which is preliminary data.</text>
</comment>
<evidence type="ECO:0000313" key="2">
    <source>
        <dbReference type="Proteomes" id="UP001239111"/>
    </source>
</evidence>
<name>A0ACC2N4F9_9HYME</name>
<organism evidence="1 2">
    <name type="scientific">Eretmocerus hayati</name>
    <dbReference type="NCBI Taxonomy" id="131215"/>
    <lineage>
        <taxon>Eukaryota</taxon>
        <taxon>Metazoa</taxon>
        <taxon>Ecdysozoa</taxon>
        <taxon>Arthropoda</taxon>
        <taxon>Hexapoda</taxon>
        <taxon>Insecta</taxon>
        <taxon>Pterygota</taxon>
        <taxon>Neoptera</taxon>
        <taxon>Endopterygota</taxon>
        <taxon>Hymenoptera</taxon>
        <taxon>Apocrita</taxon>
        <taxon>Proctotrupomorpha</taxon>
        <taxon>Chalcidoidea</taxon>
        <taxon>Aphelinidae</taxon>
        <taxon>Aphelininae</taxon>
        <taxon>Eretmocerus</taxon>
    </lineage>
</organism>
<sequence length="470" mass="52777">MILDNEEKLRAASLDSSKRLGAPSMERCQTKNDLDPKHDKSNKENEKMLAKKPRVIKNQTLSEDQRIVLSKIKKEGVDKRKRVVKPKPKSKITAPVPAAGTIGKKNYFDLLGDPCLQPSSGNNHEDVVAVPSTSVKQVHMMSSPVESNVKPPSAKTETSETPITKVMTTSTPVKSSFKLPSKSLTPIQTPIKRSTILSTPAVSNSRSSSSATNSVSSFELDESFKDNDQVISELRVKLRERDRIIARQAKEIEEMRKNLKNKDDVWLDLSRTSIDLQKNVINNHKQLFDIVRNLKQSLANTAEPDGSHMSIGFIDNLMAHVGRNIWMDKDEYTYAFSLVDPKEFVRHLALHTFGLDVLKKSTVTGKVSNRSKKKDYDEGDRNSLDFFLKLNKFSEIPSDGKMMHVRSVRTYLSAYIADLKKPDPTVQGKLGKKRKRIQGKAKNSKEVKKRRPSGDNCGTDGDESDDDSER</sequence>
<proteinExistence type="predicted"/>
<gene>
    <name evidence="1" type="ORF">QAD02_007709</name>
</gene>
<dbReference type="Proteomes" id="UP001239111">
    <property type="component" value="Chromosome 4"/>
</dbReference>